<name>A0ABS9SF04_9BACT</name>
<evidence type="ECO:0000313" key="3">
    <source>
        <dbReference type="EMBL" id="MCH5596901.1"/>
    </source>
</evidence>
<dbReference type="Pfam" id="PF13026">
    <property type="entry name" value="DUF3887"/>
    <property type="match status" value="1"/>
</dbReference>
<comment type="caution">
    <text evidence="3">The sequence shown here is derived from an EMBL/GenBank/DDBJ whole genome shotgun (WGS) entry which is preliminary data.</text>
</comment>
<evidence type="ECO:0000259" key="2">
    <source>
        <dbReference type="Pfam" id="PF13026"/>
    </source>
</evidence>
<dbReference type="InterPro" id="IPR012338">
    <property type="entry name" value="Beta-lactam/transpept-like"/>
</dbReference>
<feature type="chain" id="PRO_5045090976" evidence="1">
    <location>
        <begin position="20"/>
        <end position="210"/>
    </location>
</feature>
<evidence type="ECO:0000256" key="1">
    <source>
        <dbReference type="SAM" id="SignalP"/>
    </source>
</evidence>
<organism evidence="3 4">
    <name type="scientific">Niabella ginsengisoli</name>
    <dbReference type="NCBI Taxonomy" id="522298"/>
    <lineage>
        <taxon>Bacteria</taxon>
        <taxon>Pseudomonadati</taxon>
        <taxon>Bacteroidota</taxon>
        <taxon>Chitinophagia</taxon>
        <taxon>Chitinophagales</taxon>
        <taxon>Chitinophagaceae</taxon>
        <taxon>Niabella</taxon>
    </lineage>
</organism>
<dbReference type="EMBL" id="JAKWBL010000001">
    <property type="protein sequence ID" value="MCH5596901.1"/>
    <property type="molecule type" value="Genomic_DNA"/>
</dbReference>
<dbReference type="RefSeq" id="WP_240826309.1">
    <property type="nucleotide sequence ID" value="NZ_JAKWBL010000001.1"/>
</dbReference>
<keyword evidence="1" id="KW-0732">Signal</keyword>
<dbReference type="Gene3D" id="3.10.450.590">
    <property type="match status" value="1"/>
</dbReference>
<protein>
    <submittedName>
        <fullName evidence="3">Class A beta-lactamase-related serine hydrolase</fullName>
    </submittedName>
</protein>
<feature type="domain" description="DUF3887" evidence="2">
    <location>
        <begin position="30"/>
        <end position="114"/>
    </location>
</feature>
<keyword evidence="3" id="KW-0378">Hydrolase</keyword>
<sequence length="210" mass="24286">MKKIFFFLITFFAVNLLFAQTENYKIAINKFQEGYNKENYDEIFNSFSKEMQEALPLVKTREYFTDLKNKAGKIESKMFTKYRQVTFAAYKAKFEKDIYEVAISLDAQNKINGFYVRPEQPNENETEAVNTLTNYPKKISQIIFSQSKNLPNTAQLSIAIIENGATNYYSIIKENDSIKSINNQTKVFEIGSITKVFTSTILASLVEEKK</sequence>
<gene>
    <name evidence="3" type="ORF">MKP09_02665</name>
</gene>
<evidence type="ECO:0000313" key="4">
    <source>
        <dbReference type="Proteomes" id="UP001202248"/>
    </source>
</evidence>
<dbReference type="GO" id="GO:0016787">
    <property type="term" value="F:hydrolase activity"/>
    <property type="evidence" value="ECO:0007669"/>
    <property type="project" value="UniProtKB-KW"/>
</dbReference>
<proteinExistence type="predicted"/>
<dbReference type="Proteomes" id="UP001202248">
    <property type="component" value="Unassembled WGS sequence"/>
</dbReference>
<dbReference type="InterPro" id="IPR024981">
    <property type="entry name" value="DUF3887"/>
</dbReference>
<dbReference type="Gene3D" id="3.40.710.10">
    <property type="entry name" value="DD-peptidase/beta-lactamase superfamily"/>
    <property type="match status" value="1"/>
</dbReference>
<accession>A0ABS9SF04</accession>
<keyword evidence="4" id="KW-1185">Reference proteome</keyword>
<feature type="signal peptide" evidence="1">
    <location>
        <begin position="1"/>
        <end position="19"/>
    </location>
</feature>
<reference evidence="3 4" key="1">
    <citation type="submission" date="2022-02" db="EMBL/GenBank/DDBJ databases">
        <authorList>
            <person name="Min J."/>
        </authorList>
    </citation>
    <scope>NUCLEOTIDE SEQUENCE [LARGE SCALE GENOMIC DNA]</scope>
    <source>
        <strain evidence="3 4">GR10-1</strain>
    </source>
</reference>
<dbReference type="SUPFAM" id="SSF56601">
    <property type="entry name" value="beta-lactamase/transpeptidase-like"/>
    <property type="match status" value="1"/>
</dbReference>